<organism evidence="1 2">
    <name type="scientific">Morchella conica CCBAS932</name>
    <dbReference type="NCBI Taxonomy" id="1392247"/>
    <lineage>
        <taxon>Eukaryota</taxon>
        <taxon>Fungi</taxon>
        <taxon>Dikarya</taxon>
        <taxon>Ascomycota</taxon>
        <taxon>Pezizomycotina</taxon>
        <taxon>Pezizomycetes</taxon>
        <taxon>Pezizales</taxon>
        <taxon>Morchellaceae</taxon>
        <taxon>Morchella</taxon>
    </lineage>
</organism>
<evidence type="ECO:0000313" key="1">
    <source>
        <dbReference type="EMBL" id="RPB12231.1"/>
    </source>
</evidence>
<sequence>MCGGWLLWGHGGDSEPWQSILTNGSPFCLLAKLASSSTSLAFPSGSILSIALIYVGTALPSGCSPKPWGSRVCTLVDLGIRALCTTVDQVTSNYLLYLSYRSWRLYLPRLLNHAHLFSPQMFGPGHRYWNQPKRHCYIYLIK</sequence>
<proteinExistence type="predicted"/>
<dbReference type="Proteomes" id="UP000277580">
    <property type="component" value="Unassembled WGS sequence"/>
</dbReference>
<keyword evidence="2" id="KW-1185">Reference proteome</keyword>
<dbReference type="AlphaFoldDB" id="A0A3N4KV55"/>
<name>A0A3N4KV55_9PEZI</name>
<protein>
    <submittedName>
        <fullName evidence="1">Uncharacterized protein</fullName>
    </submittedName>
</protein>
<evidence type="ECO:0000313" key="2">
    <source>
        <dbReference type="Proteomes" id="UP000277580"/>
    </source>
</evidence>
<dbReference type="InParanoid" id="A0A3N4KV55"/>
<dbReference type="EMBL" id="ML119130">
    <property type="protein sequence ID" value="RPB12231.1"/>
    <property type="molecule type" value="Genomic_DNA"/>
</dbReference>
<accession>A0A3N4KV55</accession>
<gene>
    <name evidence="1" type="ORF">P167DRAFT_169591</name>
</gene>
<reference evidence="1 2" key="1">
    <citation type="journal article" date="2018" name="Nat. Ecol. Evol.">
        <title>Pezizomycetes genomes reveal the molecular basis of ectomycorrhizal truffle lifestyle.</title>
        <authorList>
            <person name="Murat C."/>
            <person name="Payen T."/>
            <person name="Noel B."/>
            <person name="Kuo A."/>
            <person name="Morin E."/>
            <person name="Chen J."/>
            <person name="Kohler A."/>
            <person name="Krizsan K."/>
            <person name="Balestrini R."/>
            <person name="Da Silva C."/>
            <person name="Montanini B."/>
            <person name="Hainaut M."/>
            <person name="Levati E."/>
            <person name="Barry K.W."/>
            <person name="Belfiori B."/>
            <person name="Cichocki N."/>
            <person name="Clum A."/>
            <person name="Dockter R.B."/>
            <person name="Fauchery L."/>
            <person name="Guy J."/>
            <person name="Iotti M."/>
            <person name="Le Tacon F."/>
            <person name="Lindquist E.A."/>
            <person name="Lipzen A."/>
            <person name="Malagnac F."/>
            <person name="Mello A."/>
            <person name="Molinier V."/>
            <person name="Miyauchi S."/>
            <person name="Poulain J."/>
            <person name="Riccioni C."/>
            <person name="Rubini A."/>
            <person name="Sitrit Y."/>
            <person name="Splivallo R."/>
            <person name="Traeger S."/>
            <person name="Wang M."/>
            <person name="Zifcakova L."/>
            <person name="Wipf D."/>
            <person name="Zambonelli A."/>
            <person name="Paolocci F."/>
            <person name="Nowrousian M."/>
            <person name="Ottonello S."/>
            <person name="Baldrian P."/>
            <person name="Spatafora J.W."/>
            <person name="Henrissat B."/>
            <person name="Nagy L.G."/>
            <person name="Aury J.M."/>
            <person name="Wincker P."/>
            <person name="Grigoriev I.V."/>
            <person name="Bonfante P."/>
            <person name="Martin F.M."/>
        </authorList>
    </citation>
    <scope>NUCLEOTIDE SEQUENCE [LARGE SCALE GENOMIC DNA]</scope>
    <source>
        <strain evidence="1 2">CCBAS932</strain>
    </source>
</reference>